<dbReference type="EMBL" id="MKQR01000008">
    <property type="protein sequence ID" value="OLR94079.1"/>
    <property type="molecule type" value="Genomic_DNA"/>
</dbReference>
<dbReference type="Proteomes" id="UP000186040">
    <property type="component" value="Unassembled WGS sequence"/>
</dbReference>
<evidence type="ECO:0000313" key="4">
    <source>
        <dbReference type="EMBL" id="OLR94079.1"/>
    </source>
</evidence>
<evidence type="ECO:0000259" key="3">
    <source>
        <dbReference type="Pfam" id="PF13458"/>
    </source>
</evidence>
<dbReference type="InterPro" id="IPR028081">
    <property type="entry name" value="Leu-bd"/>
</dbReference>
<sequence length="409" mass="41712">MVLVVAGFVFVPKLFDGQAPTGLAGGGSPSSSAEAPAVQAAGTCDTSRGTLSVGLIAPLSGDLSALGLGIKNSAGLAVEQANQRCAVPGYRLALKAQDDQATPEVGARAATALAGDTAVVGVVGTLNSSVAMATAPVLAAKGIAQVSPANTADAVTHDASGLSRRFPNYFRVVGVDSLQGPFAAEHLASRGIRSVAVVDDGLTYGVGLATTFTARAKALGITVVAEQRVSDRDTDFTEVVRVVGAARPQAVYFGGQYPQGGPLSKQLAGLGVPLVGGDGDFDTQYVELGGRDGDLATSVGAPAEELSGAREFVEAYADADYREAYTVYGPFAYDATNVIIESTAAALRGGDWSTAKRADVVQAIGRHSADGITGRISFDEFGDIEDPVLSVYRVSGGRWVTEHTGVATR</sequence>
<proteinExistence type="inferred from homology"/>
<dbReference type="PANTHER" id="PTHR47151">
    <property type="entry name" value="LEU/ILE/VAL-BINDING ABC TRANSPORTER SUBUNIT"/>
    <property type="match status" value="1"/>
</dbReference>
<dbReference type="STRING" id="1193682.BJP25_13395"/>
<dbReference type="Pfam" id="PF13458">
    <property type="entry name" value="Peripla_BP_6"/>
    <property type="match status" value="1"/>
</dbReference>
<dbReference type="CDD" id="cd06342">
    <property type="entry name" value="PBP1_ABC_LIVBP-like"/>
    <property type="match status" value="1"/>
</dbReference>
<name>A0A1Q9LPY0_9PSEU</name>
<dbReference type="SUPFAM" id="SSF53822">
    <property type="entry name" value="Periplasmic binding protein-like I"/>
    <property type="match status" value="1"/>
</dbReference>
<evidence type="ECO:0000313" key="5">
    <source>
        <dbReference type="Proteomes" id="UP000186040"/>
    </source>
</evidence>
<evidence type="ECO:0000256" key="1">
    <source>
        <dbReference type="ARBA" id="ARBA00010062"/>
    </source>
</evidence>
<protein>
    <submittedName>
        <fullName evidence="4">Branched chain amino acid ABC transporter substrate-binding protein</fullName>
    </submittedName>
</protein>
<reference evidence="4 5" key="1">
    <citation type="submission" date="2016-10" db="EMBL/GenBank/DDBJ databases">
        <title>The Draft Genome Sequence of Actinokineospora bangkokensis 44EHWT reveals the biosynthetic pathway of antifungal compounds Thailandins with unusual extender unit butylmalonyl-CoA.</title>
        <authorList>
            <person name="Greule A."/>
            <person name="Intra B."/>
            <person name="Flemming S."/>
            <person name="Rommel M.G."/>
            <person name="Panbangred W."/>
            <person name="Bechthold A."/>
        </authorList>
    </citation>
    <scope>NUCLEOTIDE SEQUENCE [LARGE SCALE GENOMIC DNA]</scope>
    <source>
        <strain evidence="4 5">44EHW</strain>
    </source>
</reference>
<dbReference type="Gene3D" id="3.40.50.2300">
    <property type="match status" value="2"/>
</dbReference>
<dbReference type="PANTHER" id="PTHR47151:SF2">
    <property type="entry name" value="AMINO ACID BINDING PROTEIN"/>
    <property type="match status" value="1"/>
</dbReference>
<dbReference type="InterPro" id="IPR028082">
    <property type="entry name" value="Peripla_BP_I"/>
</dbReference>
<dbReference type="AlphaFoldDB" id="A0A1Q9LPY0"/>
<keyword evidence="2" id="KW-0732">Signal</keyword>
<organism evidence="4 5">
    <name type="scientific">Actinokineospora bangkokensis</name>
    <dbReference type="NCBI Taxonomy" id="1193682"/>
    <lineage>
        <taxon>Bacteria</taxon>
        <taxon>Bacillati</taxon>
        <taxon>Actinomycetota</taxon>
        <taxon>Actinomycetes</taxon>
        <taxon>Pseudonocardiales</taxon>
        <taxon>Pseudonocardiaceae</taxon>
        <taxon>Actinokineospora</taxon>
    </lineage>
</organism>
<feature type="domain" description="Leucine-binding protein" evidence="3">
    <location>
        <begin position="51"/>
        <end position="382"/>
    </location>
</feature>
<comment type="similarity">
    <text evidence="1">Belongs to the leucine-binding protein family.</text>
</comment>
<keyword evidence="5" id="KW-1185">Reference proteome</keyword>
<comment type="caution">
    <text evidence="4">The sequence shown here is derived from an EMBL/GenBank/DDBJ whole genome shotgun (WGS) entry which is preliminary data.</text>
</comment>
<evidence type="ECO:0000256" key="2">
    <source>
        <dbReference type="ARBA" id="ARBA00022729"/>
    </source>
</evidence>
<gene>
    <name evidence="4" type="ORF">BJP25_13395</name>
</gene>
<accession>A0A1Q9LPY0</accession>